<reference evidence="1 2" key="1">
    <citation type="submission" date="2021-07" db="EMBL/GenBank/DDBJ databases">
        <title>Paenibacillus radiodurans sp. nov., isolated from the southeastern edge of Tengger Desert.</title>
        <authorList>
            <person name="Zhang G."/>
        </authorList>
    </citation>
    <scope>NUCLEOTIDE SEQUENCE [LARGE SCALE GENOMIC DNA]</scope>
    <source>
        <strain evidence="1 2">CCM 7311</strain>
    </source>
</reference>
<comment type="caution">
    <text evidence="1">The sequence shown here is derived from an EMBL/GenBank/DDBJ whole genome shotgun (WGS) entry which is preliminary data.</text>
</comment>
<protein>
    <recommendedName>
        <fullName evidence="3">Beta-galactosidase</fullName>
    </recommendedName>
</protein>
<organism evidence="1 2">
    <name type="scientific">Paenibacillus sepulcri</name>
    <dbReference type="NCBI Taxonomy" id="359917"/>
    <lineage>
        <taxon>Bacteria</taxon>
        <taxon>Bacillati</taxon>
        <taxon>Bacillota</taxon>
        <taxon>Bacilli</taxon>
        <taxon>Bacillales</taxon>
        <taxon>Paenibacillaceae</taxon>
        <taxon>Paenibacillus</taxon>
    </lineage>
</organism>
<evidence type="ECO:0008006" key="3">
    <source>
        <dbReference type="Google" id="ProtNLM"/>
    </source>
</evidence>
<dbReference type="Gene3D" id="3.20.20.80">
    <property type="entry name" value="Glycosidases"/>
    <property type="match status" value="1"/>
</dbReference>
<evidence type="ECO:0000313" key="1">
    <source>
        <dbReference type="EMBL" id="MBW7460327.1"/>
    </source>
</evidence>
<dbReference type="Proteomes" id="UP001519887">
    <property type="component" value="Unassembled WGS sequence"/>
</dbReference>
<proteinExistence type="predicted"/>
<dbReference type="EMBL" id="JAHZIK010002158">
    <property type="protein sequence ID" value="MBW7460327.1"/>
    <property type="molecule type" value="Genomic_DNA"/>
</dbReference>
<accession>A0ABS7CHB5</accession>
<gene>
    <name evidence="1" type="ORF">K0U00_40320</name>
</gene>
<name>A0ABS7CHB5_9BACL</name>
<sequence>WRAIGNAGIQGGIVWSWADYYHRRDFYDSDGGLKWSAPYGPFGVVTIDRKEKEGYRTLSRLFHEE</sequence>
<evidence type="ECO:0000313" key="2">
    <source>
        <dbReference type="Proteomes" id="UP001519887"/>
    </source>
</evidence>
<feature type="non-terminal residue" evidence="1">
    <location>
        <position position="1"/>
    </location>
</feature>
<keyword evidence="2" id="KW-1185">Reference proteome</keyword>